<protein>
    <recommendedName>
        <fullName evidence="10">Sensor protein FixL</fullName>
    </recommendedName>
</protein>
<dbReference type="InterPro" id="IPR000700">
    <property type="entry name" value="PAS-assoc_C"/>
</dbReference>
<keyword evidence="4" id="KW-0547">Nucleotide-binding</keyword>
<dbReference type="FunFam" id="3.30.450.20:FF:000060">
    <property type="entry name" value="Sensor protein FixL"/>
    <property type="match status" value="1"/>
</dbReference>
<evidence type="ECO:0000256" key="4">
    <source>
        <dbReference type="ARBA" id="ARBA00022741"/>
    </source>
</evidence>
<evidence type="ECO:0000313" key="14">
    <source>
        <dbReference type="EMBL" id="ADU64214.1"/>
    </source>
</evidence>
<feature type="domain" description="PPM-type phosphatase" evidence="13">
    <location>
        <begin position="719"/>
        <end position="921"/>
    </location>
</feature>
<keyword evidence="3" id="KW-0808">Transferase</keyword>
<dbReference type="InterPro" id="IPR013767">
    <property type="entry name" value="PAS_fold"/>
</dbReference>
<dbReference type="InterPro" id="IPR001610">
    <property type="entry name" value="PAC"/>
</dbReference>
<dbReference type="GO" id="GO:0006355">
    <property type="term" value="P:regulation of DNA-templated transcription"/>
    <property type="evidence" value="ECO:0007669"/>
    <property type="project" value="InterPro"/>
</dbReference>
<dbReference type="Pfam" id="PF07228">
    <property type="entry name" value="SpoIIE"/>
    <property type="match status" value="1"/>
</dbReference>
<evidence type="ECO:0000259" key="11">
    <source>
        <dbReference type="PROSITE" id="PS50112"/>
    </source>
</evidence>
<keyword evidence="6" id="KW-0378">Hydrolase</keyword>
<feature type="domain" description="PAS" evidence="11">
    <location>
        <begin position="538"/>
        <end position="608"/>
    </location>
</feature>
<dbReference type="AlphaFoldDB" id="E6VRS7"/>
<evidence type="ECO:0000256" key="10">
    <source>
        <dbReference type="ARBA" id="ARBA00070616"/>
    </source>
</evidence>
<dbReference type="PANTHER" id="PTHR43156:SF2">
    <property type="entry name" value="STAGE II SPORULATION PROTEIN E"/>
    <property type="match status" value="1"/>
</dbReference>
<evidence type="ECO:0000256" key="5">
    <source>
        <dbReference type="ARBA" id="ARBA00022777"/>
    </source>
</evidence>
<evidence type="ECO:0000256" key="3">
    <source>
        <dbReference type="ARBA" id="ARBA00022679"/>
    </source>
</evidence>
<dbReference type="GO" id="GO:0016301">
    <property type="term" value="F:kinase activity"/>
    <property type="evidence" value="ECO:0007669"/>
    <property type="project" value="UniProtKB-KW"/>
</dbReference>
<name>E6VRS7_PSEA9</name>
<evidence type="ECO:0000313" key="15">
    <source>
        <dbReference type="Proteomes" id="UP000002191"/>
    </source>
</evidence>
<dbReference type="GO" id="GO:0016020">
    <property type="term" value="C:membrane"/>
    <property type="evidence" value="ECO:0007669"/>
    <property type="project" value="UniProtKB-SubCell"/>
</dbReference>
<keyword evidence="8" id="KW-0902">Two-component regulatory system</keyword>
<dbReference type="InterPro" id="IPR035965">
    <property type="entry name" value="PAS-like_dom_sf"/>
</dbReference>
<comment type="subcellular location">
    <subcellularLocation>
        <location evidence="1">Membrane</location>
    </subcellularLocation>
</comment>
<dbReference type="InterPro" id="IPR048760">
    <property type="entry name" value="VP0354-like_sensor_dom"/>
</dbReference>
<dbReference type="eggNOG" id="COG2208">
    <property type="taxonomic scope" value="Bacteria"/>
</dbReference>
<dbReference type="GO" id="GO:0005524">
    <property type="term" value="F:ATP binding"/>
    <property type="evidence" value="ECO:0007669"/>
    <property type="project" value="UniProtKB-KW"/>
</dbReference>
<dbReference type="Proteomes" id="UP000002191">
    <property type="component" value="Chromosome"/>
</dbReference>
<dbReference type="SMART" id="SM00331">
    <property type="entry name" value="PP2C_SIG"/>
    <property type="match status" value="1"/>
</dbReference>
<dbReference type="HOGENOM" id="CLU_315871_0_0_7"/>
<dbReference type="KEGG" id="das:Daes_3225"/>
<dbReference type="STRING" id="643562.Daes_3225"/>
<dbReference type="InterPro" id="IPR036457">
    <property type="entry name" value="PPM-type-like_dom_sf"/>
</dbReference>
<feature type="domain" description="PAS" evidence="11">
    <location>
        <begin position="397"/>
        <end position="469"/>
    </location>
</feature>
<dbReference type="InterPro" id="IPR000014">
    <property type="entry name" value="PAS"/>
</dbReference>
<dbReference type="PROSITE" id="PS50112">
    <property type="entry name" value="PAS"/>
    <property type="match status" value="2"/>
</dbReference>
<feature type="domain" description="PAC" evidence="12">
    <location>
        <begin position="616"/>
        <end position="666"/>
    </location>
</feature>
<dbReference type="eggNOG" id="COG5002">
    <property type="taxonomic scope" value="Bacteria"/>
</dbReference>
<dbReference type="eggNOG" id="COG3829">
    <property type="taxonomic scope" value="Bacteria"/>
</dbReference>
<dbReference type="PROSITE" id="PS50113">
    <property type="entry name" value="PAC"/>
    <property type="match status" value="2"/>
</dbReference>
<dbReference type="PROSITE" id="PS51746">
    <property type="entry name" value="PPM_2"/>
    <property type="match status" value="1"/>
</dbReference>
<evidence type="ECO:0000256" key="2">
    <source>
        <dbReference type="ARBA" id="ARBA00022553"/>
    </source>
</evidence>
<dbReference type="InterPro" id="IPR029151">
    <property type="entry name" value="Sensor-like_sf"/>
</dbReference>
<keyword evidence="7" id="KW-0067">ATP-binding</keyword>
<dbReference type="PANTHER" id="PTHR43156">
    <property type="entry name" value="STAGE II SPORULATION PROTEIN E-RELATED"/>
    <property type="match status" value="1"/>
</dbReference>
<gene>
    <name evidence="14" type="ordered locus">Daes_3225</name>
</gene>
<evidence type="ECO:0000256" key="1">
    <source>
        <dbReference type="ARBA" id="ARBA00004370"/>
    </source>
</evidence>
<proteinExistence type="predicted"/>
<keyword evidence="2" id="KW-0597">Phosphoprotein</keyword>
<keyword evidence="5" id="KW-0418">Kinase</keyword>
<evidence type="ECO:0000256" key="6">
    <source>
        <dbReference type="ARBA" id="ARBA00022801"/>
    </source>
</evidence>
<dbReference type="Gene3D" id="3.60.40.10">
    <property type="entry name" value="PPM-type phosphatase domain"/>
    <property type="match status" value="1"/>
</dbReference>
<dbReference type="RefSeq" id="WP_013516111.1">
    <property type="nucleotide sequence ID" value="NC_014844.1"/>
</dbReference>
<dbReference type="Pfam" id="PF13426">
    <property type="entry name" value="PAS_9"/>
    <property type="match status" value="1"/>
</dbReference>
<dbReference type="GO" id="GO:0000160">
    <property type="term" value="P:phosphorelay signal transduction system"/>
    <property type="evidence" value="ECO:0007669"/>
    <property type="project" value="UniProtKB-KW"/>
</dbReference>
<dbReference type="GO" id="GO:0016791">
    <property type="term" value="F:phosphatase activity"/>
    <property type="evidence" value="ECO:0007669"/>
    <property type="project" value="TreeGrafter"/>
</dbReference>
<evidence type="ECO:0000256" key="8">
    <source>
        <dbReference type="ARBA" id="ARBA00023012"/>
    </source>
</evidence>
<evidence type="ECO:0000256" key="7">
    <source>
        <dbReference type="ARBA" id="ARBA00022840"/>
    </source>
</evidence>
<dbReference type="EMBL" id="CP002431">
    <property type="protein sequence ID" value="ADU64214.1"/>
    <property type="molecule type" value="Genomic_DNA"/>
</dbReference>
<dbReference type="OrthoDB" id="9802500at2"/>
<dbReference type="CDD" id="cd00130">
    <property type="entry name" value="PAS"/>
    <property type="match status" value="2"/>
</dbReference>
<feature type="domain" description="PAC" evidence="12">
    <location>
        <begin position="486"/>
        <end position="537"/>
    </location>
</feature>
<dbReference type="Pfam" id="PF21623">
    <property type="entry name" value="HK_sensor_dom_bact"/>
    <property type="match status" value="1"/>
</dbReference>
<dbReference type="Pfam" id="PF00989">
    <property type="entry name" value="PAS"/>
    <property type="match status" value="1"/>
</dbReference>
<evidence type="ECO:0000259" key="13">
    <source>
        <dbReference type="PROSITE" id="PS51746"/>
    </source>
</evidence>
<reference evidence="15" key="1">
    <citation type="submission" date="2010-12" db="EMBL/GenBank/DDBJ databases">
        <title>Complete sequence of Desulfovibrio aespoeensis Aspo-2.</title>
        <authorList>
            <consortium name="US DOE Joint Genome Institute"/>
            <person name="Lucas S."/>
            <person name="Copeland A."/>
            <person name="Lapidus A."/>
            <person name="Cheng J.-F."/>
            <person name="Goodwin L."/>
            <person name="Pitluck S."/>
            <person name="Chertkov O."/>
            <person name="Misra M."/>
            <person name="Detter J.C."/>
            <person name="Han C."/>
            <person name="Tapia R."/>
            <person name="Land M."/>
            <person name="Hauser L."/>
            <person name="Kyrpides N."/>
            <person name="Ivanova N."/>
            <person name="Ovchinnikova G."/>
            <person name="Pedersen K."/>
            <person name="Jagevall S."/>
            <person name="Hazen T."/>
            <person name="Woyke T."/>
        </authorList>
    </citation>
    <scope>NUCLEOTIDE SEQUENCE [LARGE SCALE GENOMIC DNA]</scope>
    <source>
        <strain evidence="15">ATCC 700646 / DSM 10631 / Aspo-2</strain>
    </source>
</reference>
<dbReference type="InterPro" id="IPR052016">
    <property type="entry name" value="Bact_Sigma-Reg"/>
</dbReference>
<dbReference type="SUPFAM" id="SSF81606">
    <property type="entry name" value="PP2C-like"/>
    <property type="match status" value="1"/>
</dbReference>
<sequence>MKMTVLSCARKTLTLALPVVVVFALVLGITGRALYDYGERLLGEPQARQIEVEAALMASRLEEAASDMRFLAHSHAMAAWLNNPTPAQLELLGNDFLHMVRDKELLLQVRLLGINGDELIRAEVDPAERAFLRPVQGLQNKAGRPYFGLALELPRGALLVSRFDLNVENGLVERPLRPTVRLSMPLFNDESTRRGVLVFNLRGATILDWLNELPNQEGWQFWVTNGQGYWLKGPSPDQEWGFMLPERASANMGNAYPDAWESIGGNESGRIATKDGLFLFTSIAPSRAILATRSLRRDSAVLTGMESGDTRWVLVAHLPPGELARHSASLGSPLFVSFGIGSIIIVLFSLLLVRVHERLVSARNHEESQSRELLESVMKMGELVKANRRVISQLHEANAKLESVLNAATQVAIIATDPHGTITMFNPGAENLLGYAAKDLIGLHTPEAFHLPEEVKERGRELTEALGRGVAGFEVFVESARQGGFESREWTFVRKDGSTLDMELAVTPIRNGLTTTGYLGIAVDVTQRNRALRELEYNRARLDGIVNAAVDGIFTMDIRGVITTVNKAGAALFGYAPEELVGSKVNVLMDEPHRTEHDRYLEKYLATGESRIINMSGREVPGRRRNNSVFPLELAVSEVQTESQHFFTGIMRDVTERKKAEQALIQANKALTEKQRALDEDMAAAAQIQLSLLPQKAPTARGFAMDWLFLPSDHVGGDVFNILPLPGGRIGLYLIDVSGHGPAAAMVTVSVSQIMQPGSEFVQDEHGPLEPDEVLRRVDRAIPLDRFDHFCTMFYMIFDPAARTIVSSGAGHPPPILARHGHPAVQLSAGGTVIGLGEPVPFVSQRIEVRKDDVLLLYTDGCTEHANSTGQHFGETRLENVLMASIHLEPDAILEELRRELNRFGEGTHPEDDISLICIKFNDD</sequence>
<dbReference type="SUPFAM" id="SSF103190">
    <property type="entry name" value="Sensory domain-like"/>
    <property type="match status" value="2"/>
</dbReference>
<dbReference type="SMART" id="SM00091">
    <property type="entry name" value="PAS"/>
    <property type="match status" value="2"/>
</dbReference>
<dbReference type="InterPro" id="IPR001932">
    <property type="entry name" value="PPM-type_phosphatase-like_dom"/>
</dbReference>
<organism evidence="14 15">
    <name type="scientific">Pseudodesulfovibrio aespoeensis (strain ATCC 700646 / DSM 10631 / Aspo-2)</name>
    <name type="common">Desulfovibrio aespoeensis</name>
    <dbReference type="NCBI Taxonomy" id="643562"/>
    <lineage>
        <taxon>Bacteria</taxon>
        <taxon>Pseudomonadati</taxon>
        <taxon>Thermodesulfobacteriota</taxon>
        <taxon>Desulfovibrionia</taxon>
        <taxon>Desulfovibrionales</taxon>
        <taxon>Desulfovibrionaceae</taxon>
    </lineage>
</organism>
<accession>E6VRS7</accession>
<keyword evidence="15" id="KW-1185">Reference proteome</keyword>
<dbReference type="Gene3D" id="3.30.450.20">
    <property type="entry name" value="PAS domain"/>
    <property type="match status" value="4"/>
</dbReference>
<dbReference type="SUPFAM" id="SSF55785">
    <property type="entry name" value="PYP-like sensor domain (PAS domain)"/>
    <property type="match status" value="2"/>
</dbReference>
<dbReference type="SMART" id="SM00086">
    <property type="entry name" value="PAC"/>
    <property type="match status" value="2"/>
</dbReference>
<reference evidence="14 15" key="2">
    <citation type="journal article" date="2014" name="Genome Announc.">
        <title>Complete Genome Sequence of the Subsurface, Mesophilic Sulfate-Reducing Bacterium Desulfovibrio aespoeensis Aspo-2.</title>
        <authorList>
            <person name="Pedersen K."/>
            <person name="Bengtsson A."/>
            <person name="Edlund J."/>
            <person name="Rabe L."/>
            <person name="Hazen T."/>
            <person name="Chakraborty R."/>
            <person name="Goodwin L."/>
            <person name="Shapiro N."/>
        </authorList>
    </citation>
    <scope>NUCLEOTIDE SEQUENCE [LARGE SCALE GENOMIC DNA]</scope>
    <source>
        <strain evidence="15">ATCC 700646 / DSM 10631 / Aspo-2</strain>
    </source>
</reference>
<evidence type="ECO:0000259" key="12">
    <source>
        <dbReference type="PROSITE" id="PS50113"/>
    </source>
</evidence>
<evidence type="ECO:0000256" key="9">
    <source>
        <dbReference type="ARBA" id="ARBA00059827"/>
    </source>
</evidence>
<comment type="function">
    <text evidence="9">Putative oxygen sensor; modulates the activity of FixJ, a transcriptional activator of nitrogen fixation fixK gene. FixL probably acts as a kinase that phosphorylates FixJ.</text>
</comment>
<dbReference type="NCBIfam" id="TIGR00229">
    <property type="entry name" value="sensory_box"/>
    <property type="match status" value="2"/>
</dbReference>